<organism evidence="2 3">
    <name type="scientific">Motilimonas pumila</name>
    <dbReference type="NCBI Taxonomy" id="2303987"/>
    <lineage>
        <taxon>Bacteria</taxon>
        <taxon>Pseudomonadati</taxon>
        <taxon>Pseudomonadota</taxon>
        <taxon>Gammaproteobacteria</taxon>
        <taxon>Alteromonadales</taxon>
        <taxon>Alteromonadales genera incertae sedis</taxon>
        <taxon>Motilimonas</taxon>
    </lineage>
</organism>
<dbReference type="Pfam" id="PF09346">
    <property type="entry name" value="SMI1_KNR4"/>
    <property type="match status" value="1"/>
</dbReference>
<dbReference type="SUPFAM" id="SSF160631">
    <property type="entry name" value="SMI1/KNR4-like"/>
    <property type="match status" value="1"/>
</dbReference>
<dbReference type="Gene3D" id="3.40.1580.10">
    <property type="entry name" value="SMI1/KNR4-like"/>
    <property type="match status" value="1"/>
</dbReference>
<reference evidence="2 3" key="2">
    <citation type="submission" date="2019-01" db="EMBL/GenBank/DDBJ databases">
        <title>Motilimonas pumilus sp. nov., isolated from the gut of sea cucumber (Apostichopus japonicus).</title>
        <authorList>
            <person name="Wang F.-Q."/>
            <person name="Ren L.-H."/>
            <person name="Lin Y.-W."/>
            <person name="Sun G.-H."/>
            <person name="Du Z.-J."/>
            <person name="Zhao J.-X."/>
            <person name="Liu X.-J."/>
            <person name="Liu L.-J."/>
        </authorList>
    </citation>
    <scope>NUCLEOTIDE SEQUENCE [LARGE SCALE GENOMIC DNA]</scope>
    <source>
        <strain evidence="2 3">PLHSC7-2</strain>
    </source>
</reference>
<dbReference type="Proteomes" id="UP000283255">
    <property type="component" value="Unassembled WGS sequence"/>
</dbReference>
<comment type="caution">
    <text evidence="2">The sequence shown here is derived from an EMBL/GenBank/DDBJ whole genome shotgun (WGS) entry which is preliminary data.</text>
</comment>
<sequence length="142" mass="16121">MRNLNQIRLNGKVTSGDIAATEEALGCQFTDEYKHFLETYNGGLFSEQVFEFDDDETNVIFLGINGEKDLVQINTLYKEKLPSGLVAIGMDPGGDLVCLSLRNNTKDRVYYWRAEEEPRKIENLALVSESFNSFLEILEVDD</sequence>
<name>A0A418Y951_9GAMM</name>
<feature type="domain" description="Knr4/Smi1-like" evidence="1">
    <location>
        <begin position="12"/>
        <end position="137"/>
    </location>
</feature>
<evidence type="ECO:0000313" key="3">
    <source>
        <dbReference type="Proteomes" id="UP000283255"/>
    </source>
</evidence>
<protein>
    <submittedName>
        <fullName evidence="2">SMI1/KNR4 family protein</fullName>
    </submittedName>
</protein>
<accession>A0A418Y951</accession>
<dbReference type="RefSeq" id="WP_119912612.1">
    <property type="nucleotide sequence ID" value="NZ_QZCH01000080.1"/>
</dbReference>
<evidence type="ECO:0000313" key="2">
    <source>
        <dbReference type="EMBL" id="RJG36368.1"/>
    </source>
</evidence>
<dbReference type="OrthoDB" id="4103969at2"/>
<dbReference type="SMART" id="SM00860">
    <property type="entry name" value="SMI1_KNR4"/>
    <property type="match status" value="1"/>
</dbReference>
<reference evidence="2 3" key="1">
    <citation type="submission" date="2018-09" db="EMBL/GenBank/DDBJ databases">
        <authorList>
            <person name="Wang F."/>
        </authorList>
    </citation>
    <scope>NUCLEOTIDE SEQUENCE [LARGE SCALE GENOMIC DNA]</scope>
    <source>
        <strain evidence="2 3">PLHSC7-2</strain>
    </source>
</reference>
<dbReference type="InterPro" id="IPR037883">
    <property type="entry name" value="Knr4/Smi1-like_sf"/>
</dbReference>
<keyword evidence="3" id="KW-1185">Reference proteome</keyword>
<dbReference type="EMBL" id="QZCH01000080">
    <property type="protein sequence ID" value="RJG36368.1"/>
    <property type="molecule type" value="Genomic_DNA"/>
</dbReference>
<dbReference type="InterPro" id="IPR018958">
    <property type="entry name" value="Knr4/Smi1-like_dom"/>
</dbReference>
<evidence type="ECO:0000259" key="1">
    <source>
        <dbReference type="SMART" id="SM00860"/>
    </source>
</evidence>
<proteinExistence type="predicted"/>
<gene>
    <name evidence="2" type="ORF">D1Z90_20410</name>
</gene>
<dbReference type="AlphaFoldDB" id="A0A418Y951"/>